<dbReference type="EMBL" id="OX597841">
    <property type="protein sequence ID" value="CAI9742728.1"/>
    <property type="molecule type" value="Genomic_DNA"/>
</dbReference>
<dbReference type="Proteomes" id="UP001162480">
    <property type="component" value="Chromosome 28"/>
</dbReference>
<organism evidence="2 3">
    <name type="scientific">Octopus vulgaris</name>
    <name type="common">Common octopus</name>
    <dbReference type="NCBI Taxonomy" id="6645"/>
    <lineage>
        <taxon>Eukaryota</taxon>
        <taxon>Metazoa</taxon>
        <taxon>Spiralia</taxon>
        <taxon>Lophotrochozoa</taxon>
        <taxon>Mollusca</taxon>
        <taxon>Cephalopoda</taxon>
        <taxon>Coleoidea</taxon>
        <taxon>Octopodiformes</taxon>
        <taxon>Octopoda</taxon>
        <taxon>Incirrata</taxon>
        <taxon>Octopodidae</taxon>
        <taxon>Octopus</taxon>
    </lineage>
</organism>
<evidence type="ECO:0000256" key="1">
    <source>
        <dbReference type="SAM" id="MobiDB-lite"/>
    </source>
</evidence>
<feature type="region of interest" description="Disordered" evidence="1">
    <location>
        <begin position="1"/>
        <end position="24"/>
    </location>
</feature>
<reference evidence="2" key="1">
    <citation type="submission" date="2023-08" db="EMBL/GenBank/DDBJ databases">
        <authorList>
            <person name="Alioto T."/>
            <person name="Alioto T."/>
            <person name="Gomez Garrido J."/>
        </authorList>
    </citation>
    <scope>NUCLEOTIDE SEQUENCE</scope>
</reference>
<sequence>MRKTQQSRKASKESRRKRPFPLHPLAPSSSLLTAHSLDFWVSFISAMPHSQTGEMAFNQQQINQRTFFDLLHTSFGLYIKHSTGE</sequence>
<dbReference type="AlphaFoldDB" id="A0AA36BXY9"/>
<evidence type="ECO:0000313" key="3">
    <source>
        <dbReference type="Proteomes" id="UP001162480"/>
    </source>
</evidence>
<protein>
    <submittedName>
        <fullName evidence="2">Uncharacterized protein</fullName>
    </submittedName>
</protein>
<evidence type="ECO:0000313" key="2">
    <source>
        <dbReference type="EMBL" id="CAI9742728.1"/>
    </source>
</evidence>
<keyword evidence="3" id="KW-1185">Reference proteome</keyword>
<accession>A0AA36BXY9</accession>
<name>A0AA36BXY9_OCTVU</name>
<proteinExistence type="predicted"/>
<gene>
    <name evidence="2" type="ORF">OCTVUL_1B022174</name>
</gene>